<reference evidence="2" key="1">
    <citation type="journal article" date="2019" name="Int. J. Syst. Evol. Microbiol.">
        <title>The Global Catalogue of Microorganisms (GCM) 10K type strain sequencing project: providing services to taxonomists for standard genome sequencing and annotation.</title>
        <authorList>
            <consortium name="The Broad Institute Genomics Platform"/>
            <consortium name="The Broad Institute Genome Sequencing Center for Infectious Disease"/>
            <person name="Wu L."/>
            <person name="Ma J."/>
        </authorList>
    </citation>
    <scope>NUCLEOTIDE SEQUENCE [LARGE SCALE GENOMIC DNA]</scope>
    <source>
        <strain evidence="2">KCTC 22437</strain>
    </source>
</reference>
<keyword evidence="2" id="KW-1185">Reference proteome</keyword>
<name>A0ABW5Y9H5_9SPHI</name>
<dbReference type="EMBL" id="JBHUPD010000001">
    <property type="protein sequence ID" value="MFD2871901.1"/>
    <property type="molecule type" value="Genomic_DNA"/>
</dbReference>
<accession>A0ABW5Y9H5</accession>
<gene>
    <name evidence="1" type="ORF">ACFS5N_05445</name>
</gene>
<evidence type="ECO:0000313" key="2">
    <source>
        <dbReference type="Proteomes" id="UP001597557"/>
    </source>
</evidence>
<evidence type="ECO:0000313" key="1">
    <source>
        <dbReference type="EMBL" id="MFD2871901.1"/>
    </source>
</evidence>
<dbReference type="Gene3D" id="2.160.20.120">
    <property type="match status" value="1"/>
</dbReference>
<organism evidence="1 2">
    <name type="scientific">Mucilaginibacter ximonensis</name>
    <dbReference type="NCBI Taxonomy" id="538021"/>
    <lineage>
        <taxon>Bacteria</taxon>
        <taxon>Pseudomonadati</taxon>
        <taxon>Bacteroidota</taxon>
        <taxon>Sphingobacteriia</taxon>
        <taxon>Sphingobacteriales</taxon>
        <taxon>Sphingobacteriaceae</taxon>
        <taxon>Mucilaginibacter</taxon>
    </lineage>
</organism>
<sequence length="247" mass="27120">MKKSTKIFAAAVLVLLSSFVLHDLGLRAAYLKGDYKKPDYGFERQNFKSFDRIELDASTAANLKIEQGPFEVSTNPITSSFLKITQKGSTLHISVAFPEHYQGFNAPYAVYVRCPVLKLFKATALYTFGGHPNTDTVARDLEFRPTLISGFKADSLSIEADYAANVRLENNQINNLNVIAGLSRHAGSGISIGAGNQIRKANFDIRNYGQLRLQATTNGISNYHIADGAHLYVDGIAAKPFTKTLQP</sequence>
<proteinExistence type="predicted"/>
<dbReference type="Proteomes" id="UP001597557">
    <property type="component" value="Unassembled WGS sequence"/>
</dbReference>
<dbReference type="RefSeq" id="WP_377183033.1">
    <property type="nucleotide sequence ID" value="NZ_JBHUPD010000001.1"/>
</dbReference>
<protein>
    <submittedName>
        <fullName evidence="1">Uncharacterized protein</fullName>
    </submittedName>
</protein>
<comment type="caution">
    <text evidence="1">The sequence shown here is derived from an EMBL/GenBank/DDBJ whole genome shotgun (WGS) entry which is preliminary data.</text>
</comment>